<protein>
    <submittedName>
        <fullName evidence="3">Uncharacterized protein</fullName>
    </submittedName>
</protein>
<accession>A0ABR2K7N8</accession>
<keyword evidence="1" id="KW-0812">Transmembrane</keyword>
<dbReference type="EMBL" id="JAPFFF010000006">
    <property type="protein sequence ID" value="KAK8887079.1"/>
    <property type="molecule type" value="Genomic_DNA"/>
</dbReference>
<keyword evidence="1" id="KW-0472">Membrane</keyword>
<name>A0ABR2K7N8_9EUKA</name>
<evidence type="ECO:0000256" key="1">
    <source>
        <dbReference type="SAM" id="Phobius"/>
    </source>
</evidence>
<gene>
    <name evidence="3" type="ORF">M9Y10_038115</name>
</gene>
<keyword evidence="2" id="KW-0732">Signal</keyword>
<feature type="transmembrane region" description="Helical" evidence="1">
    <location>
        <begin position="1112"/>
        <end position="1137"/>
    </location>
</feature>
<reference evidence="3 4" key="1">
    <citation type="submission" date="2024-04" db="EMBL/GenBank/DDBJ databases">
        <title>Tritrichomonas musculus Genome.</title>
        <authorList>
            <person name="Alves-Ferreira E."/>
            <person name="Grigg M."/>
            <person name="Lorenzi H."/>
            <person name="Galac M."/>
        </authorList>
    </citation>
    <scope>NUCLEOTIDE SEQUENCE [LARGE SCALE GENOMIC DNA]</scope>
    <source>
        <strain evidence="3 4">EAF2021</strain>
    </source>
</reference>
<dbReference type="Proteomes" id="UP001470230">
    <property type="component" value="Unassembled WGS sequence"/>
</dbReference>
<comment type="caution">
    <text evidence="3">The sequence shown here is derived from an EMBL/GenBank/DDBJ whole genome shotgun (WGS) entry which is preliminary data.</text>
</comment>
<evidence type="ECO:0000313" key="3">
    <source>
        <dbReference type="EMBL" id="KAK8887079.1"/>
    </source>
</evidence>
<sequence length="1171" mass="132433">MFFLLLYQYVFCFFKYVKPNEIIDNKSVKEEDTFEISPFSNQAKHKSDIFLLNVSKTSYFRPLKIDLNQIPYNNIHFRSLHGTQYVLLSGLNTLTKKSITFESIFIFIESTKLNVYNLSLIESPISCTKGLISICTNFLTSDFLSIPAKYISTINISEQFNVLNEDSTQSDHFGILNEPHAKIILQENVKYSEIMTSIPKVMKHKSILSDNDIVFNPKKIQEIGYDFPEEYEDNLTASYFLNSSLEQINIYNSYVIAVFSNSTINLTANTSHEIEINTSSTNITMNLIESPSYRNHLILNLYLIEKCTLTFGSSFDLITNSFVLEDINIHHFNGLTARSLTSVPYVAFIPIESVVFIPERHNSENYCLCLKSRFESCVSNSECLLYHVNKLNYFVGSNSSFLSQIARSKARIINIYVTYTGLNTNDYHIVALKQSSAPGKVYNFISTSEHIQTILSVHDTALDNSTPISLSFTDITRVILQVKTGTITSLTLKNSLLNIENSFSVPSMTTDLYSLSGQQIKSITVSTILTFSGQSQLYVIGIDIILSKNALLEIKEISYFPQITFSSEAISFSDGDSELTVGVEDNGPVTVAIEDSLNDMHTVIDIHSDNSNIQLEMIVQFVLTNPLIVSYQNAFPLPQKVQFAFLPSENEMSTLSLIMPHDDDDGPGHRYNFSNITGNLNLILLTPNTVFTFIMATAREDFFVNNIPTLSLNLMDYVDSVTIYEDSVNISSKFNISMVLQKNLVYQRLTLLTNATHPLRLSLGKDNMKAVFPITIESTMRNTKIFFDDSFRQLSKKPINEIDDVTKKMLETIIIKHYTFNITLMTSLEAVPMVIVDDDIVGVLYVGNQTEFLIPENKYYSFRSGPELIVNITDDPYNDNSSLIEINQSDFLAEKVTFCGNPFIFNARSKSLTNYTLIDAPISIDLSKSNNKTWFNAFALDLNRSPITHLDNFLVDYLKSDIYSLSKNSIKNLVVTTSSSISDDSLNKISISKDRISLFSKDSTESPASIKSDFLRIYYGGSGIVNVTISEKELNQQIFLFLTRNTSKIVLFEKSWYKVSNANRFVIICEDKSSHVIIQADLMNMPDIVVVDSNWQPFEYKQKLYQAVYTNGLSFVIFITLVLVVVVISIVLMIVGFCKIKKKSANYDIKPANTMLSIPEMNNSNDNELTS</sequence>
<organism evidence="3 4">
    <name type="scientific">Tritrichomonas musculus</name>
    <dbReference type="NCBI Taxonomy" id="1915356"/>
    <lineage>
        <taxon>Eukaryota</taxon>
        <taxon>Metamonada</taxon>
        <taxon>Parabasalia</taxon>
        <taxon>Tritrichomonadida</taxon>
        <taxon>Tritrichomonadidae</taxon>
        <taxon>Tritrichomonas</taxon>
    </lineage>
</organism>
<keyword evidence="1" id="KW-1133">Transmembrane helix</keyword>
<keyword evidence="4" id="KW-1185">Reference proteome</keyword>
<proteinExistence type="predicted"/>
<evidence type="ECO:0000256" key="2">
    <source>
        <dbReference type="SAM" id="SignalP"/>
    </source>
</evidence>
<feature type="signal peptide" evidence="2">
    <location>
        <begin position="1"/>
        <end position="19"/>
    </location>
</feature>
<evidence type="ECO:0000313" key="4">
    <source>
        <dbReference type="Proteomes" id="UP001470230"/>
    </source>
</evidence>
<feature type="chain" id="PRO_5045909199" evidence="2">
    <location>
        <begin position="20"/>
        <end position="1171"/>
    </location>
</feature>